<organism evidence="21 22">
    <name type="scientific">Thermodesulfatator indicus (strain DSM 15286 / JCM 11887 / CIR29812)</name>
    <dbReference type="NCBI Taxonomy" id="667014"/>
    <lineage>
        <taxon>Bacteria</taxon>
        <taxon>Pseudomonadati</taxon>
        <taxon>Thermodesulfobacteriota</taxon>
        <taxon>Thermodesulfobacteria</taxon>
        <taxon>Thermodesulfobacteriales</taxon>
        <taxon>Thermodesulfatatoraceae</taxon>
        <taxon>Thermodesulfatator</taxon>
    </lineage>
</organism>
<keyword evidence="7 19" id="KW-0963">Cytoplasm</keyword>
<evidence type="ECO:0000256" key="7">
    <source>
        <dbReference type="ARBA" id="ARBA00022490"/>
    </source>
</evidence>
<protein>
    <recommendedName>
        <fullName evidence="6 19">UDP-N-acetylenolpyruvoylglucosamine reductase</fullName>
        <ecNumber evidence="5 19">1.3.1.98</ecNumber>
    </recommendedName>
    <alternativeName>
        <fullName evidence="17 19">UDP-N-acetylmuramate dehydrogenase</fullName>
    </alternativeName>
</protein>
<dbReference type="PATRIC" id="fig|667014.3.peg.449"/>
<dbReference type="Proteomes" id="UP000006793">
    <property type="component" value="Chromosome"/>
</dbReference>
<evidence type="ECO:0000256" key="8">
    <source>
        <dbReference type="ARBA" id="ARBA00022618"/>
    </source>
</evidence>
<dbReference type="KEGG" id="tid:Thein_0432"/>
<dbReference type="InterPro" id="IPR016169">
    <property type="entry name" value="FAD-bd_PCMH_sub2"/>
</dbReference>
<dbReference type="SUPFAM" id="SSF56194">
    <property type="entry name" value="Uridine diphospho-N-Acetylenolpyruvylglucosamine reductase, MurB, C-terminal domain"/>
    <property type="match status" value="1"/>
</dbReference>
<dbReference type="EC" id="1.3.1.98" evidence="5 19"/>
<dbReference type="InterPro" id="IPR016167">
    <property type="entry name" value="FAD-bd_PCMH_sub1"/>
</dbReference>
<keyword evidence="15 19" id="KW-0131">Cell cycle</keyword>
<dbReference type="GO" id="GO:0008762">
    <property type="term" value="F:UDP-N-acetylmuramate dehydrogenase activity"/>
    <property type="evidence" value="ECO:0007669"/>
    <property type="project" value="UniProtKB-UniRule"/>
</dbReference>
<keyword evidence="9 19" id="KW-0285">Flavoprotein</keyword>
<evidence type="ECO:0000256" key="6">
    <source>
        <dbReference type="ARBA" id="ARBA00015188"/>
    </source>
</evidence>
<dbReference type="HAMAP" id="MF_00037">
    <property type="entry name" value="MurB"/>
    <property type="match status" value="1"/>
</dbReference>
<keyword evidence="13 19" id="KW-0573">Peptidoglycan synthesis</keyword>
<evidence type="ECO:0000256" key="11">
    <source>
        <dbReference type="ARBA" id="ARBA00022857"/>
    </source>
</evidence>
<dbReference type="PANTHER" id="PTHR21071">
    <property type="entry name" value="UDP-N-ACETYLENOLPYRUVOYLGLUCOSAMINE REDUCTASE"/>
    <property type="match status" value="1"/>
</dbReference>
<evidence type="ECO:0000256" key="19">
    <source>
        <dbReference type="HAMAP-Rule" id="MF_00037"/>
    </source>
</evidence>
<dbReference type="EMBL" id="CP002683">
    <property type="protein sequence ID" value="AEH44314.1"/>
    <property type="molecule type" value="Genomic_DNA"/>
</dbReference>
<keyword evidence="16 19" id="KW-0961">Cell wall biogenesis/degradation</keyword>
<proteinExistence type="inferred from homology"/>
<comment type="function">
    <text evidence="2 19">Cell wall formation.</text>
</comment>
<evidence type="ECO:0000313" key="22">
    <source>
        <dbReference type="Proteomes" id="UP000006793"/>
    </source>
</evidence>
<comment type="pathway">
    <text evidence="4 19">Cell wall biogenesis; peptidoglycan biosynthesis.</text>
</comment>
<keyword evidence="22" id="KW-1185">Reference proteome</keyword>
<evidence type="ECO:0000256" key="14">
    <source>
        <dbReference type="ARBA" id="ARBA00023002"/>
    </source>
</evidence>
<comment type="catalytic activity">
    <reaction evidence="18 19">
        <text>UDP-N-acetyl-alpha-D-muramate + NADP(+) = UDP-N-acetyl-3-O-(1-carboxyvinyl)-alpha-D-glucosamine + NADPH + H(+)</text>
        <dbReference type="Rhea" id="RHEA:12248"/>
        <dbReference type="ChEBI" id="CHEBI:15378"/>
        <dbReference type="ChEBI" id="CHEBI:57783"/>
        <dbReference type="ChEBI" id="CHEBI:58349"/>
        <dbReference type="ChEBI" id="CHEBI:68483"/>
        <dbReference type="ChEBI" id="CHEBI:70757"/>
        <dbReference type="EC" id="1.3.1.98"/>
    </reaction>
</comment>
<accession>F8AAP2</accession>
<dbReference type="GO" id="GO:0071949">
    <property type="term" value="F:FAD binding"/>
    <property type="evidence" value="ECO:0007669"/>
    <property type="project" value="InterPro"/>
</dbReference>
<feature type="active site" evidence="19">
    <location>
        <position position="170"/>
    </location>
</feature>
<dbReference type="HOGENOM" id="CLU_035304_1_1_0"/>
<feature type="domain" description="FAD-binding PCMH-type" evidence="20">
    <location>
        <begin position="27"/>
        <end position="190"/>
    </location>
</feature>
<comment type="cofactor">
    <cofactor evidence="1 19">
        <name>FAD</name>
        <dbReference type="ChEBI" id="CHEBI:57692"/>
    </cofactor>
</comment>
<dbReference type="InterPro" id="IPR011601">
    <property type="entry name" value="MurB_C"/>
</dbReference>
<dbReference type="PANTHER" id="PTHR21071:SF4">
    <property type="entry name" value="UDP-N-ACETYLENOLPYRUVOYLGLUCOSAMINE REDUCTASE"/>
    <property type="match status" value="1"/>
</dbReference>
<dbReference type="GO" id="GO:0008360">
    <property type="term" value="P:regulation of cell shape"/>
    <property type="evidence" value="ECO:0007669"/>
    <property type="project" value="UniProtKB-KW"/>
</dbReference>
<keyword evidence="14 19" id="KW-0560">Oxidoreductase</keyword>
<reference evidence="21 22" key="2">
    <citation type="journal article" date="2012" name="Stand. Genomic Sci.">
        <title>Complete genome sequence of the thermophilic sulfate-reducing ocean bacterium Thermodesulfatator indicus type strain (CIR29812(T)).</title>
        <authorList>
            <person name="Anderson I."/>
            <person name="Saunders E."/>
            <person name="Lapidus A."/>
            <person name="Nolan M."/>
            <person name="Lucas S."/>
            <person name="Tice H."/>
            <person name="Del Rio T.G."/>
            <person name="Cheng J.F."/>
            <person name="Han C."/>
            <person name="Tapia R."/>
            <person name="Goodwin L.A."/>
            <person name="Pitluck S."/>
            <person name="Liolios K."/>
            <person name="Mavromatis K."/>
            <person name="Pagani I."/>
            <person name="Ivanova N."/>
            <person name="Mikhailova N."/>
            <person name="Pati A."/>
            <person name="Chen A."/>
            <person name="Palaniappan K."/>
            <person name="Land M."/>
            <person name="Hauser L."/>
            <person name="Jeffries C.D."/>
            <person name="Chang Y.J."/>
            <person name="Brambilla E.M."/>
            <person name="Rohde M."/>
            <person name="Spring S."/>
            <person name="Goker M."/>
            <person name="Detter J.C."/>
            <person name="Woyke T."/>
            <person name="Bristow J."/>
            <person name="Eisen J.A."/>
            <person name="Markowitz V."/>
            <person name="Hugenholtz P."/>
            <person name="Kyrpides N.C."/>
            <person name="Klenk H.P."/>
        </authorList>
    </citation>
    <scope>NUCLEOTIDE SEQUENCE [LARGE SCALE GENOMIC DNA]</scope>
    <source>
        <strain evidence="22">DSM 15286 / JCM 11887 / CIR29812</strain>
    </source>
</reference>
<keyword evidence="11 19" id="KW-0521">NADP</keyword>
<comment type="similarity">
    <text evidence="19">Belongs to the MurB family.</text>
</comment>
<dbReference type="eggNOG" id="COG0812">
    <property type="taxonomic scope" value="Bacteria"/>
</dbReference>
<feature type="active site" description="Proton donor" evidence="19">
    <location>
        <position position="219"/>
    </location>
</feature>
<gene>
    <name evidence="19" type="primary">murB</name>
    <name evidence="21" type="ordered locus">Thein_0432</name>
</gene>
<evidence type="ECO:0000256" key="13">
    <source>
        <dbReference type="ARBA" id="ARBA00022984"/>
    </source>
</evidence>
<dbReference type="GO" id="GO:0009252">
    <property type="term" value="P:peptidoglycan biosynthetic process"/>
    <property type="evidence" value="ECO:0007669"/>
    <property type="project" value="UniProtKB-UniRule"/>
</dbReference>
<dbReference type="STRING" id="667014.Thein_0432"/>
<dbReference type="RefSeq" id="WP_013907059.1">
    <property type="nucleotide sequence ID" value="NC_015681.1"/>
</dbReference>
<dbReference type="PaxDb" id="667014-Thein_0432"/>
<evidence type="ECO:0000256" key="12">
    <source>
        <dbReference type="ARBA" id="ARBA00022960"/>
    </source>
</evidence>
<dbReference type="AlphaFoldDB" id="F8AAP2"/>
<evidence type="ECO:0000256" key="10">
    <source>
        <dbReference type="ARBA" id="ARBA00022827"/>
    </source>
</evidence>
<dbReference type="Pfam" id="PF02873">
    <property type="entry name" value="MurB_C"/>
    <property type="match status" value="1"/>
</dbReference>
<dbReference type="InParanoid" id="F8AAP2"/>
<keyword evidence="8 19" id="KW-0132">Cell division</keyword>
<evidence type="ECO:0000259" key="20">
    <source>
        <dbReference type="PROSITE" id="PS51387"/>
    </source>
</evidence>
<keyword evidence="10 19" id="KW-0274">FAD</keyword>
<dbReference type="PROSITE" id="PS51387">
    <property type="entry name" value="FAD_PCMH"/>
    <property type="match status" value="1"/>
</dbReference>
<evidence type="ECO:0000256" key="1">
    <source>
        <dbReference type="ARBA" id="ARBA00001974"/>
    </source>
</evidence>
<sequence>MKITNLFAKEGLLVKEKVPLFRLTTFRVGGPADYLFYPRNFLELSRGFEIFEAENIPTYFLGGGSNLLVRDGGFRGAFISLEKLDFVEFEDELVRTGAGVPLARFLTLCAERGLSGLEFMAGVPATVGGAVKMNAGAFGQEIGSLVEEVTIYQEGRFFSLSRGQLTFSYRFSSIPDEAVIVAVNLRLKKDSQEAINKRIADYLFRRKKTQPLNEPSAGCIFKNPPGFSAGALIDQAGLKGLRAGGAEISRKHANFIVNRDGARAQDILRLINFAKERVFQLFGMELEEELRVVGEG</sequence>
<evidence type="ECO:0000256" key="18">
    <source>
        <dbReference type="ARBA" id="ARBA00048914"/>
    </source>
</evidence>
<dbReference type="GO" id="GO:0071555">
    <property type="term" value="P:cell wall organization"/>
    <property type="evidence" value="ECO:0007669"/>
    <property type="project" value="UniProtKB-KW"/>
</dbReference>
<dbReference type="GO" id="GO:0005829">
    <property type="term" value="C:cytosol"/>
    <property type="evidence" value="ECO:0007669"/>
    <property type="project" value="TreeGrafter"/>
</dbReference>
<dbReference type="InterPro" id="IPR006094">
    <property type="entry name" value="Oxid_FAD_bind_N"/>
</dbReference>
<comment type="subcellular location">
    <subcellularLocation>
        <location evidence="3 19">Cytoplasm</location>
    </subcellularLocation>
</comment>
<keyword evidence="12 19" id="KW-0133">Cell shape</keyword>
<evidence type="ECO:0000256" key="9">
    <source>
        <dbReference type="ARBA" id="ARBA00022630"/>
    </source>
</evidence>
<evidence type="ECO:0000256" key="2">
    <source>
        <dbReference type="ARBA" id="ARBA00003921"/>
    </source>
</evidence>
<dbReference type="NCBIfam" id="TIGR00179">
    <property type="entry name" value="murB"/>
    <property type="match status" value="1"/>
</dbReference>
<dbReference type="OrthoDB" id="9804753at2"/>
<dbReference type="Gene3D" id="3.30.43.10">
    <property type="entry name" value="Uridine Diphospho-n-acetylenolpyruvylglucosamine Reductase, domain 2"/>
    <property type="match status" value="1"/>
</dbReference>
<dbReference type="GO" id="GO:0051301">
    <property type="term" value="P:cell division"/>
    <property type="evidence" value="ECO:0007669"/>
    <property type="project" value="UniProtKB-KW"/>
</dbReference>
<evidence type="ECO:0000256" key="4">
    <source>
        <dbReference type="ARBA" id="ARBA00004752"/>
    </source>
</evidence>
<evidence type="ECO:0000313" key="21">
    <source>
        <dbReference type="EMBL" id="AEH44314.1"/>
    </source>
</evidence>
<name>F8AAP2_THEID</name>
<dbReference type="FunCoup" id="F8AAP2">
    <property type="interactions" value="437"/>
</dbReference>
<evidence type="ECO:0000256" key="15">
    <source>
        <dbReference type="ARBA" id="ARBA00023306"/>
    </source>
</evidence>
<evidence type="ECO:0000256" key="16">
    <source>
        <dbReference type="ARBA" id="ARBA00023316"/>
    </source>
</evidence>
<dbReference type="InterPro" id="IPR036318">
    <property type="entry name" value="FAD-bd_PCMH-like_sf"/>
</dbReference>
<dbReference type="SUPFAM" id="SSF56176">
    <property type="entry name" value="FAD-binding/transporter-associated domain-like"/>
    <property type="match status" value="1"/>
</dbReference>
<dbReference type="InterPro" id="IPR003170">
    <property type="entry name" value="MurB"/>
</dbReference>
<reference evidence="22" key="1">
    <citation type="submission" date="2011-04" db="EMBL/GenBank/DDBJ databases">
        <title>The complete genome of Thermodesulfatator indicus DSM 15286.</title>
        <authorList>
            <person name="Lucas S."/>
            <person name="Copeland A."/>
            <person name="Lapidus A."/>
            <person name="Bruce D."/>
            <person name="Goodwin L."/>
            <person name="Pitluck S."/>
            <person name="Peters L."/>
            <person name="Kyrpides N."/>
            <person name="Mavromatis K."/>
            <person name="Pagani I."/>
            <person name="Ivanova N."/>
            <person name="Saunders L."/>
            <person name="Detter J.C."/>
            <person name="Tapia R."/>
            <person name="Han C."/>
            <person name="Land M."/>
            <person name="Hauser L."/>
            <person name="Markowitz V."/>
            <person name="Cheng J.-F."/>
            <person name="Hugenholtz P."/>
            <person name="Woyke T."/>
            <person name="Wu D."/>
            <person name="Spring S."/>
            <person name="Schroeder M."/>
            <person name="Brambilla E."/>
            <person name="Klenk H.-P."/>
            <person name="Eisen J.A."/>
        </authorList>
    </citation>
    <scope>NUCLEOTIDE SEQUENCE [LARGE SCALE GENOMIC DNA]</scope>
    <source>
        <strain evidence="22">DSM 15286 / JCM 11887 / CIR29812</strain>
    </source>
</reference>
<evidence type="ECO:0000256" key="5">
    <source>
        <dbReference type="ARBA" id="ARBA00012518"/>
    </source>
</evidence>
<feature type="active site" evidence="19">
    <location>
        <position position="289"/>
    </location>
</feature>
<dbReference type="Pfam" id="PF01565">
    <property type="entry name" value="FAD_binding_4"/>
    <property type="match status" value="1"/>
</dbReference>
<dbReference type="NCBIfam" id="NF010480">
    <property type="entry name" value="PRK13905.1"/>
    <property type="match status" value="1"/>
</dbReference>
<evidence type="ECO:0000256" key="3">
    <source>
        <dbReference type="ARBA" id="ARBA00004496"/>
    </source>
</evidence>
<dbReference type="Gene3D" id="3.30.465.10">
    <property type="match status" value="1"/>
</dbReference>
<dbReference type="InterPro" id="IPR036635">
    <property type="entry name" value="MurB_C_sf"/>
</dbReference>
<dbReference type="UniPathway" id="UPA00219"/>
<dbReference type="Gene3D" id="3.90.78.10">
    <property type="entry name" value="UDP-N-acetylenolpyruvoylglucosamine reductase, C-terminal domain"/>
    <property type="match status" value="1"/>
</dbReference>
<evidence type="ECO:0000256" key="17">
    <source>
        <dbReference type="ARBA" id="ARBA00031026"/>
    </source>
</evidence>
<dbReference type="InterPro" id="IPR016166">
    <property type="entry name" value="FAD-bd_PCMH"/>
</dbReference>